<protein>
    <submittedName>
        <fullName evidence="5">Metalloregulator ArsR/SmtB family transcription factor</fullName>
    </submittedName>
</protein>
<dbReference type="InterPro" id="IPR051081">
    <property type="entry name" value="HTH_MetalResp_TranReg"/>
</dbReference>
<dbReference type="CDD" id="cd00090">
    <property type="entry name" value="HTH_ARSR"/>
    <property type="match status" value="1"/>
</dbReference>
<dbReference type="Gene3D" id="1.10.10.10">
    <property type="entry name" value="Winged helix-like DNA-binding domain superfamily/Winged helix DNA-binding domain"/>
    <property type="match status" value="1"/>
</dbReference>
<proteinExistence type="predicted"/>
<dbReference type="InterPro" id="IPR036390">
    <property type="entry name" value="WH_DNA-bd_sf"/>
</dbReference>
<dbReference type="InterPro" id="IPR036388">
    <property type="entry name" value="WH-like_DNA-bd_sf"/>
</dbReference>
<keyword evidence="3" id="KW-0804">Transcription</keyword>
<dbReference type="PANTHER" id="PTHR33154">
    <property type="entry name" value="TRANSCRIPTIONAL REGULATOR, ARSR FAMILY"/>
    <property type="match status" value="1"/>
</dbReference>
<sequence length="108" mass="12295">MSKKNYSDEQEKIARFAKAMGHPARIAILQFLAEQECCFFGDIHEELPIAKATVSQHLKELKDAGLIQGEIEAPKVRYCINKENWEIAQKMFAGFFGQPICKKESCCK</sequence>
<reference evidence="5" key="1">
    <citation type="submission" date="2022-12" db="EMBL/GenBank/DDBJ databases">
        <title>Phocaeicola acetigenes sp. nov., isolated feces from a healthy human.</title>
        <authorList>
            <person name="Do H."/>
            <person name="Ha Y.B."/>
            <person name="Kim J.-S."/>
            <person name="Suh M.K."/>
            <person name="Kim H.S."/>
            <person name="Lee J.-S."/>
        </authorList>
    </citation>
    <scope>NUCLEOTIDE SEQUENCE</scope>
    <source>
        <strain evidence="5">KGMB11183</strain>
    </source>
</reference>
<accession>A0ABT4PKH1</accession>
<gene>
    <name evidence="5" type="ORF">O6P32_12615</name>
</gene>
<dbReference type="Proteomes" id="UP001141933">
    <property type="component" value="Unassembled WGS sequence"/>
</dbReference>
<evidence type="ECO:0000256" key="3">
    <source>
        <dbReference type="ARBA" id="ARBA00023163"/>
    </source>
</evidence>
<name>A0ABT4PKH1_9BACT</name>
<dbReference type="SMART" id="SM00418">
    <property type="entry name" value="HTH_ARSR"/>
    <property type="match status" value="1"/>
</dbReference>
<comment type="caution">
    <text evidence="5">The sequence shown here is derived from an EMBL/GenBank/DDBJ whole genome shotgun (WGS) entry which is preliminary data.</text>
</comment>
<keyword evidence="2" id="KW-0238">DNA-binding</keyword>
<dbReference type="InterPro" id="IPR001845">
    <property type="entry name" value="HTH_ArsR_DNA-bd_dom"/>
</dbReference>
<dbReference type="Pfam" id="PF12840">
    <property type="entry name" value="HTH_20"/>
    <property type="match status" value="1"/>
</dbReference>
<dbReference type="PRINTS" id="PR00778">
    <property type="entry name" value="HTHARSR"/>
</dbReference>
<dbReference type="SUPFAM" id="SSF46785">
    <property type="entry name" value="Winged helix' DNA-binding domain"/>
    <property type="match status" value="1"/>
</dbReference>
<evidence type="ECO:0000256" key="2">
    <source>
        <dbReference type="ARBA" id="ARBA00023125"/>
    </source>
</evidence>
<evidence type="ECO:0000259" key="4">
    <source>
        <dbReference type="PROSITE" id="PS50987"/>
    </source>
</evidence>
<dbReference type="InterPro" id="IPR011991">
    <property type="entry name" value="ArsR-like_HTH"/>
</dbReference>
<organism evidence="5 6">
    <name type="scientific">Phocaeicola acetigenes</name>
    <dbReference type="NCBI Taxonomy" id="3016083"/>
    <lineage>
        <taxon>Bacteria</taxon>
        <taxon>Pseudomonadati</taxon>
        <taxon>Bacteroidota</taxon>
        <taxon>Bacteroidia</taxon>
        <taxon>Bacteroidales</taxon>
        <taxon>Bacteroidaceae</taxon>
        <taxon>Phocaeicola</taxon>
    </lineage>
</organism>
<dbReference type="NCBIfam" id="NF033788">
    <property type="entry name" value="HTH_metalloreg"/>
    <property type="match status" value="1"/>
</dbReference>
<evidence type="ECO:0000313" key="5">
    <source>
        <dbReference type="EMBL" id="MCZ8373538.1"/>
    </source>
</evidence>
<feature type="domain" description="HTH arsR-type" evidence="4">
    <location>
        <begin position="5"/>
        <end position="102"/>
    </location>
</feature>
<evidence type="ECO:0000256" key="1">
    <source>
        <dbReference type="ARBA" id="ARBA00023015"/>
    </source>
</evidence>
<dbReference type="RefSeq" id="WP_178266796.1">
    <property type="nucleotide sequence ID" value="NZ_JAPZVM010000013.1"/>
</dbReference>
<evidence type="ECO:0000313" key="6">
    <source>
        <dbReference type="Proteomes" id="UP001141933"/>
    </source>
</evidence>
<dbReference type="PANTHER" id="PTHR33154:SF15">
    <property type="entry name" value="REGULATORY PROTEIN ARSR"/>
    <property type="match status" value="1"/>
</dbReference>
<dbReference type="EMBL" id="JAPZVM010000013">
    <property type="protein sequence ID" value="MCZ8373538.1"/>
    <property type="molecule type" value="Genomic_DNA"/>
</dbReference>
<keyword evidence="6" id="KW-1185">Reference proteome</keyword>
<keyword evidence="1" id="KW-0805">Transcription regulation</keyword>
<dbReference type="PROSITE" id="PS50987">
    <property type="entry name" value="HTH_ARSR_2"/>
    <property type="match status" value="1"/>
</dbReference>